<accession>A0AAP2Z610</accession>
<organism evidence="7 8">
    <name type="scientific">Natronosalvus hydrolyticus</name>
    <dbReference type="NCBI Taxonomy" id="2979988"/>
    <lineage>
        <taxon>Archaea</taxon>
        <taxon>Methanobacteriati</taxon>
        <taxon>Methanobacteriota</taxon>
        <taxon>Stenosarchaea group</taxon>
        <taxon>Halobacteria</taxon>
        <taxon>Halobacteriales</taxon>
        <taxon>Natrialbaceae</taxon>
        <taxon>Natronosalvus</taxon>
    </lineage>
</organism>
<keyword evidence="3 6" id="KW-0812">Transmembrane</keyword>
<dbReference type="GO" id="GO:0005886">
    <property type="term" value="C:plasma membrane"/>
    <property type="evidence" value="ECO:0007669"/>
    <property type="project" value="UniProtKB-SubCell"/>
</dbReference>
<feature type="transmembrane region" description="Helical" evidence="6">
    <location>
        <begin position="313"/>
        <end position="335"/>
    </location>
</feature>
<gene>
    <name evidence="7" type="ORF">OB919_04370</name>
</gene>
<dbReference type="PANTHER" id="PTHR30250:SF27">
    <property type="entry name" value="POLYSACCHARIDE BIOSYNTHESIS PROTEIN"/>
    <property type="match status" value="1"/>
</dbReference>
<evidence type="ECO:0000313" key="7">
    <source>
        <dbReference type="EMBL" id="MCU4751222.1"/>
    </source>
</evidence>
<feature type="transmembrane region" description="Helical" evidence="6">
    <location>
        <begin position="138"/>
        <end position="159"/>
    </location>
</feature>
<feature type="transmembrane region" description="Helical" evidence="6">
    <location>
        <begin position="95"/>
        <end position="118"/>
    </location>
</feature>
<feature type="transmembrane region" description="Helical" evidence="6">
    <location>
        <begin position="198"/>
        <end position="219"/>
    </location>
</feature>
<keyword evidence="2" id="KW-1003">Cell membrane</keyword>
<keyword evidence="5 6" id="KW-0472">Membrane</keyword>
<protein>
    <submittedName>
        <fullName evidence="7">Oligosaccharide flippase family protein</fullName>
    </submittedName>
</protein>
<keyword evidence="4 6" id="KW-1133">Transmembrane helix</keyword>
<sequence length="502" mass="54138">METEKAASTTDVTVGSLQSISRGASLFIVGKIVLDMLELLLNFVLTRALGTSLYGVYAYAQTLVVIALVFTNLGSTAALLKFVPQYEDDPSKQQFMVGLAYATSLIASAAIAGLLFLFAPVVTRYTLGDPLLTDVLRLFAFLLVFDTMAAVVTGTFRSLERLEYSVFVNQFVKPVVRLLAVGLALVLGLSFYGLMASLVFASVIVVAVAAYFFLTRFALTPSLRRSETDTGDVFEYYNLSVPLVLKDAGGILRSRVDVLMVGFFLSSTAVGIYNVTLLLAALLALPLAGVNQLFPPVASRLHSNGDRENLNTIFSVVTRWAFTVSLYLALVAVLYSREMLGLFGEEFTAGAAVLAFFVVSQILNNAVGPSGYLLMISDHQYVLLVNQWVFGVLNVALNYYFILEFGLVGAAFATATVSALNNIARLVEIWYLEGLFPYTRAYLKPIVAGIGTAAAMYGVGFYFSGTTVVVLGGVGGLVTYVALLYVLGVEREDRAFLAASTT</sequence>
<evidence type="ECO:0000256" key="6">
    <source>
        <dbReference type="SAM" id="Phobius"/>
    </source>
</evidence>
<dbReference type="RefSeq" id="WP_342806773.1">
    <property type="nucleotide sequence ID" value="NZ_JAOPJZ010000002.1"/>
</dbReference>
<feature type="transmembrane region" description="Helical" evidence="6">
    <location>
        <begin position="399"/>
        <end position="420"/>
    </location>
</feature>
<dbReference type="InterPro" id="IPR002797">
    <property type="entry name" value="Polysacc_synth"/>
</dbReference>
<comment type="caution">
    <text evidence="7">The sequence shown here is derived from an EMBL/GenBank/DDBJ whole genome shotgun (WGS) entry which is preliminary data.</text>
</comment>
<proteinExistence type="predicted"/>
<feature type="transmembrane region" description="Helical" evidence="6">
    <location>
        <begin position="469"/>
        <end position="487"/>
    </location>
</feature>
<evidence type="ECO:0000256" key="4">
    <source>
        <dbReference type="ARBA" id="ARBA00022989"/>
    </source>
</evidence>
<evidence type="ECO:0000256" key="2">
    <source>
        <dbReference type="ARBA" id="ARBA00022475"/>
    </source>
</evidence>
<evidence type="ECO:0000256" key="3">
    <source>
        <dbReference type="ARBA" id="ARBA00022692"/>
    </source>
</evidence>
<keyword evidence="8" id="KW-1185">Reference proteome</keyword>
<reference evidence="7 8" key="1">
    <citation type="submission" date="2022-09" db="EMBL/GenBank/DDBJ databases">
        <title>Enrichment on poylsaccharides allowed isolation of novel metabolic and taxonomic groups of Haloarchaea.</title>
        <authorList>
            <person name="Sorokin D.Y."/>
            <person name="Elcheninov A.G."/>
            <person name="Khizhniak T.V."/>
            <person name="Kolganova T.V."/>
            <person name="Kublanov I.V."/>
        </authorList>
    </citation>
    <scope>NUCLEOTIDE SEQUENCE [LARGE SCALE GENOMIC DNA]</scope>
    <source>
        <strain evidence="7 8">AArc-curdl1</strain>
    </source>
</reference>
<feature type="transmembrane region" description="Helical" evidence="6">
    <location>
        <begin position="347"/>
        <end position="367"/>
    </location>
</feature>
<feature type="transmembrane region" description="Helical" evidence="6">
    <location>
        <begin position="26"/>
        <end position="45"/>
    </location>
</feature>
<feature type="transmembrane region" description="Helical" evidence="6">
    <location>
        <begin position="441"/>
        <end position="463"/>
    </location>
</feature>
<dbReference type="PANTHER" id="PTHR30250">
    <property type="entry name" value="PST FAMILY PREDICTED COLANIC ACID TRANSPORTER"/>
    <property type="match status" value="1"/>
</dbReference>
<name>A0AAP2Z610_9EURY</name>
<evidence type="ECO:0000313" key="8">
    <source>
        <dbReference type="Proteomes" id="UP001321047"/>
    </source>
</evidence>
<evidence type="ECO:0000256" key="1">
    <source>
        <dbReference type="ARBA" id="ARBA00004651"/>
    </source>
</evidence>
<dbReference type="AlphaFoldDB" id="A0AAP2Z610"/>
<evidence type="ECO:0000256" key="5">
    <source>
        <dbReference type="ARBA" id="ARBA00023136"/>
    </source>
</evidence>
<feature type="transmembrane region" description="Helical" evidence="6">
    <location>
        <begin position="258"/>
        <end position="285"/>
    </location>
</feature>
<feature type="transmembrane region" description="Helical" evidence="6">
    <location>
        <begin position="57"/>
        <end position="83"/>
    </location>
</feature>
<dbReference type="EMBL" id="JAOPJZ010000002">
    <property type="protein sequence ID" value="MCU4751222.1"/>
    <property type="molecule type" value="Genomic_DNA"/>
</dbReference>
<comment type="subcellular location">
    <subcellularLocation>
        <location evidence="1">Cell membrane</location>
        <topology evidence="1">Multi-pass membrane protein</topology>
    </subcellularLocation>
</comment>
<dbReference type="InterPro" id="IPR050833">
    <property type="entry name" value="Poly_Biosynth_Transport"/>
</dbReference>
<dbReference type="Pfam" id="PF01943">
    <property type="entry name" value="Polysacc_synt"/>
    <property type="match status" value="1"/>
</dbReference>
<dbReference type="Proteomes" id="UP001321047">
    <property type="component" value="Unassembled WGS sequence"/>
</dbReference>